<evidence type="ECO:0000313" key="3">
    <source>
        <dbReference type="EMBL" id="KAE8685264.1"/>
    </source>
</evidence>
<organism evidence="3 4">
    <name type="scientific">Hibiscus syriacus</name>
    <name type="common">Rose of Sharon</name>
    <dbReference type="NCBI Taxonomy" id="106335"/>
    <lineage>
        <taxon>Eukaryota</taxon>
        <taxon>Viridiplantae</taxon>
        <taxon>Streptophyta</taxon>
        <taxon>Embryophyta</taxon>
        <taxon>Tracheophyta</taxon>
        <taxon>Spermatophyta</taxon>
        <taxon>Magnoliopsida</taxon>
        <taxon>eudicotyledons</taxon>
        <taxon>Gunneridae</taxon>
        <taxon>Pentapetalae</taxon>
        <taxon>rosids</taxon>
        <taxon>malvids</taxon>
        <taxon>Malvales</taxon>
        <taxon>Malvaceae</taxon>
        <taxon>Malvoideae</taxon>
        <taxon>Hibiscus</taxon>
    </lineage>
</organism>
<feature type="region of interest" description="Disordered" evidence="1">
    <location>
        <begin position="25"/>
        <end position="71"/>
    </location>
</feature>
<evidence type="ECO:0000256" key="1">
    <source>
        <dbReference type="SAM" id="MobiDB-lite"/>
    </source>
</evidence>
<accession>A0A6A2Z043</accession>
<gene>
    <name evidence="3" type="ORF">F3Y22_tig00111099pilonHSYRG00104</name>
</gene>
<feature type="compositionally biased region" description="Acidic residues" evidence="1">
    <location>
        <begin position="48"/>
        <end position="71"/>
    </location>
</feature>
<feature type="chain" id="PRO_5025367391" evidence="2">
    <location>
        <begin position="24"/>
        <end position="97"/>
    </location>
</feature>
<evidence type="ECO:0000313" key="4">
    <source>
        <dbReference type="Proteomes" id="UP000436088"/>
    </source>
</evidence>
<keyword evidence="4" id="KW-1185">Reference proteome</keyword>
<dbReference type="Proteomes" id="UP000436088">
    <property type="component" value="Unassembled WGS sequence"/>
</dbReference>
<keyword evidence="2" id="KW-0732">Signal</keyword>
<reference evidence="3" key="1">
    <citation type="submission" date="2019-09" db="EMBL/GenBank/DDBJ databases">
        <title>Draft genome information of white flower Hibiscus syriacus.</title>
        <authorList>
            <person name="Kim Y.-M."/>
        </authorList>
    </citation>
    <scope>NUCLEOTIDE SEQUENCE [LARGE SCALE GENOMIC DNA]</scope>
    <source>
        <strain evidence="3">YM2019G1</strain>
    </source>
</reference>
<protein>
    <submittedName>
        <fullName evidence="3">Uncharacterized protein</fullName>
    </submittedName>
</protein>
<name>A0A6A2Z043_HIBSY</name>
<dbReference type="PANTHER" id="PTHR34947:SF3">
    <property type="entry name" value="TRANSMEMBRANE PROTEIN"/>
    <property type="match status" value="1"/>
</dbReference>
<dbReference type="EMBL" id="VEPZ02001233">
    <property type="protein sequence ID" value="KAE8685264.1"/>
    <property type="molecule type" value="Genomic_DNA"/>
</dbReference>
<comment type="caution">
    <text evidence="3">The sequence shown here is derived from an EMBL/GenBank/DDBJ whole genome shotgun (WGS) entry which is preliminary data.</text>
</comment>
<evidence type="ECO:0000256" key="2">
    <source>
        <dbReference type="SAM" id="SignalP"/>
    </source>
</evidence>
<dbReference type="PANTHER" id="PTHR34947">
    <property type="entry name" value="TRANSMEMBRANE PROTEIN"/>
    <property type="match status" value="1"/>
</dbReference>
<dbReference type="AlphaFoldDB" id="A0A6A2Z043"/>
<sequence>MFLLCNGLLFFIATSSVLFGGLGVESDMKSDKTPSISKGGGQKRNRVDEEEEISNELVPVEEDEEEELGLLSDEDLNKKCEDFIRRMKEGIQLEARN</sequence>
<proteinExistence type="predicted"/>
<feature type="signal peptide" evidence="2">
    <location>
        <begin position="1"/>
        <end position="23"/>
    </location>
</feature>